<dbReference type="PANTHER" id="PTHR38111">
    <property type="entry name" value="ZN(2)-C6 FUNGAL-TYPE DOMAIN-CONTAINING PROTEIN-RELATED"/>
    <property type="match status" value="1"/>
</dbReference>
<evidence type="ECO:0000256" key="4">
    <source>
        <dbReference type="ARBA" id="ARBA00023242"/>
    </source>
</evidence>
<dbReference type="InterPro" id="IPR001138">
    <property type="entry name" value="Zn2Cys6_DnaBD"/>
</dbReference>
<evidence type="ECO:0000256" key="3">
    <source>
        <dbReference type="ARBA" id="ARBA00023163"/>
    </source>
</evidence>
<dbReference type="OrthoDB" id="4491390at2759"/>
<keyword evidence="3" id="KW-0804">Transcription</keyword>
<dbReference type="RefSeq" id="XP_040636647.1">
    <property type="nucleotide sequence ID" value="XM_040785837.1"/>
</dbReference>
<dbReference type="SMART" id="SM00066">
    <property type="entry name" value="GAL4"/>
    <property type="match status" value="1"/>
</dbReference>
<dbReference type="Proteomes" id="UP000019804">
    <property type="component" value="Unassembled WGS sequence"/>
</dbReference>
<proteinExistence type="predicted"/>
<keyword evidence="1" id="KW-0805">Transcription regulation</keyword>
<dbReference type="SUPFAM" id="SSF57701">
    <property type="entry name" value="Zn2/Cys6 DNA-binding domain"/>
    <property type="match status" value="1"/>
</dbReference>
<keyword evidence="2" id="KW-0238">DNA-binding</keyword>
<protein>
    <recommendedName>
        <fullName evidence="6">Zn(2)-C6 fungal-type domain-containing protein</fullName>
    </recommendedName>
</protein>
<dbReference type="PROSITE" id="PS00463">
    <property type="entry name" value="ZN2_CY6_FUNGAL_1"/>
    <property type="match status" value="1"/>
</dbReference>
<dbReference type="Gene3D" id="4.10.240.10">
    <property type="entry name" value="Zn(2)-C6 fungal-type DNA-binding domain"/>
    <property type="match status" value="1"/>
</dbReference>
<dbReference type="STRING" id="1388766.A0A017S8J9"/>
<feature type="transmembrane region" description="Helical" evidence="5">
    <location>
        <begin position="207"/>
        <end position="227"/>
    </location>
</feature>
<keyword evidence="5" id="KW-0812">Transmembrane</keyword>
<dbReference type="GO" id="GO:0008270">
    <property type="term" value="F:zinc ion binding"/>
    <property type="evidence" value="ECO:0007669"/>
    <property type="project" value="InterPro"/>
</dbReference>
<dbReference type="EMBL" id="KK088434">
    <property type="protein sequence ID" value="EYE92959.1"/>
    <property type="molecule type" value="Genomic_DNA"/>
</dbReference>
<dbReference type="GO" id="GO:0003677">
    <property type="term" value="F:DNA binding"/>
    <property type="evidence" value="ECO:0007669"/>
    <property type="project" value="UniProtKB-KW"/>
</dbReference>
<sequence>MKVKQRSVCQTCRTRKLGCDGKRPECSQCVLTGRKCDGYQSNWTFVLQNDHSSRSPSVPNQRDIQMAMPQGKPESLAISGLSGSQKQVTGAGIEASFQPGSVLNPTRPPWDDLPGLVVECYIPEDEITSITDFAESKRSRICGSWLAAIPKILGKSDRDCVLRATLRALATSILPQNPQMGGSSLDRVESYDAAIQAVRKGLTVSGYAFHSVFMAAVMCIALAEIMFPNSAIAFTAHVNGIGNLLQTQRVEQYRSGVFHTLFVGFRPILIIQAFRCRRPTFLASVPWIYVPFSTYRASPIQSLLSEAAAIPSLLQQIDMLLSDPCQGSSHDVINLVEYFMAALDNLENWEIRLRTENTEPHYWPVFPDTHITGASPHDGYTWYPNITMANVYTHLWAFRIICLSEISKLASLPSFIPEIQSSSWQFDFNYTQENMIVLSKQICMSMEYLIQDRMRLFGPASTFFPLQAAYRVFQMDDPRHRDSIACIEDIVDRLVKKGLQSAPHIVFGERNSLPTT</sequence>
<evidence type="ECO:0000256" key="2">
    <source>
        <dbReference type="ARBA" id="ARBA00023125"/>
    </source>
</evidence>
<dbReference type="PANTHER" id="PTHR38111:SF9">
    <property type="entry name" value="ZN(2)-C6 FUNGAL-TYPE DOMAIN-CONTAINING PROTEIN"/>
    <property type="match status" value="1"/>
</dbReference>
<gene>
    <name evidence="7" type="ORF">EURHEDRAFT_505492</name>
</gene>
<keyword evidence="5" id="KW-0472">Membrane</keyword>
<evidence type="ECO:0000313" key="8">
    <source>
        <dbReference type="Proteomes" id="UP000019804"/>
    </source>
</evidence>
<evidence type="ECO:0000313" key="7">
    <source>
        <dbReference type="EMBL" id="EYE92959.1"/>
    </source>
</evidence>
<dbReference type="GeneID" id="63700961"/>
<feature type="domain" description="Zn(2)-C6 fungal-type" evidence="6">
    <location>
        <begin position="8"/>
        <end position="36"/>
    </location>
</feature>
<evidence type="ECO:0000256" key="1">
    <source>
        <dbReference type="ARBA" id="ARBA00023015"/>
    </source>
</evidence>
<evidence type="ECO:0000256" key="5">
    <source>
        <dbReference type="SAM" id="Phobius"/>
    </source>
</evidence>
<dbReference type="AlphaFoldDB" id="A0A017S8J9"/>
<dbReference type="InterPro" id="IPR053178">
    <property type="entry name" value="Osmoadaptation_assoc"/>
</dbReference>
<dbReference type="Pfam" id="PF00172">
    <property type="entry name" value="Zn_clus"/>
    <property type="match status" value="1"/>
</dbReference>
<keyword evidence="8" id="KW-1185">Reference proteome</keyword>
<dbReference type="CDD" id="cd00067">
    <property type="entry name" value="GAL4"/>
    <property type="match status" value="1"/>
</dbReference>
<dbReference type="GO" id="GO:0000981">
    <property type="term" value="F:DNA-binding transcription factor activity, RNA polymerase II-specific"/>
    <property type="evidence" value="ECO:0007669"/>
    <property type="project" value="InterPro"/>
</dbReference>
<dbReference type="PROSITE" id="PS50048">
    <property type="entry name" value="ZN2_CY6_FUNGAL_2"/>
    <property type="match status" value="1"/>
</dbReference>
<dbReference type="InterPro" id="IPR036864">
    <property type="entry name" value="Zn2-C6_fun-type_DNA-bd_sf"/>
</dbReference>
<dbReference type="HOGENOM" id="CLU_021599_0_1_1"/>
<name>A0A017S8J9_ASPRC</name>
<reference evidence="8" key="1">
    <citation type="journal article" date="2014" name="Nat. Commun.">
        <title>Genomic adaptations of the halophilic Dead Sea filamentous fungus Eurotium rubrum.</title>
        <authorList>
            <person name="Kis-Papo T."/>
            <person name="Weig A.R."/>
            <person name="Riley R."/>
            <person name="Persoh D."/>
            <person name="Salamov A."/>
            <person name="Sun H."/>
            <person name="Lipzen A."/>
            <person name="Wasser S.P."/>
            <person name="Rambold G."/>
            <person name="Grigoriev I.V."/>
            <person name="Nevo E."/>
        </authorList>
    </citation>
    <scope>NUCLEOTIDE SEQUENCE [LARGE SCALE GENOMIC DNA]</scope>
    <source>
        <strain evidence="8">CBS 135680</strain>
    </source>
</reference>
<accession>A0A017S8J9</accession>
<evidence type="ECO:0000259" key="6">
    <source>
        <dbReference type="PROSITE" id="PS50048"/>
    </source>
</evidence>
<organism evidence="7 8">
    <name type="scientific">Aspergillus ruber (strain CBS 135680)</name>
    <dbReference type="NCBI Taxonomy" id="1388766"/>
    <lineage>
        <taxon>Eukaryota</taxon>
        <taxon>Fungi</taxon>
        <taxon>Dikarya</taxon>
        <taxon>Ascomycota</taxon>
        <taxon>Pezizomycotina</taxon>
        <taxon>Eurotiomycetes</taxon>
        <taxon>Eurotiomycetidae</taxon>
        <taxon>Eurotiales</taxon>
        <taxon>Aspergillaceae</taxon>
        <taxon>Aspergillus</taxon>
        <taxon>Aspergillus subgen. Aspergillus</taxon>
    </lineage>
</organism>
<keyword evidence="5" id="KW-1133">Transmembrane helix</keyword>
<keyword evidence="4" id="KW-0539">Nucleus</keyword>